<dbReference type="STRING" id="1091494.MEALZ_2461"/>
<evidence type="ECO:0000313" key="2">
    <source>
        <dbReference type="Proteomes" id="UP000008315"/>
    </source>
</evidence>
<dbReference type="CDD" id="cd06066">
    <property type="entry name" value="H2MP_NAD-link-bidir"/>
    <property type="match status" value="1"/>
</dbReference>
<dbReference type="PANTHER" id="PTHR30302:SF5">
    <property type="entry name" value="SLR1876 PROTEIN"/>
    <property type="match status" value="1"/>
</dbReference>
<keyword evidence="1" id="KW-0378">Hydrolase</keyword>
<dbReference type="NCBIfam" id="TIGR00072">
    <property type="entry name" value="hydrog_prot"/>
    <property type="match status" value="1"/>
</dbReference>
<keyword evidence="1" id="KW-0645">Protease</keyword>
<dbReference type="KEGG" id="mah:MEALZ_2461"/>
<protein>
    <submittedName>
        <fullName evidence="1">Hydrogenase maturation protease</fullName>
    </submittedName>
</protein>
<accession>G4SWC8</accession>
<evidence type="ECO:0000313" key="1">
    <source>
        <dbReference type="EMBL" id="CCE24141.1"/>
    </source>
</evidence>
<dbReference type="Proteomes" id="UP000008315">
    <property type="component" value="Chromosome"/>
</dbReference>
<proteinExistence type="predicted"/>
<name>G4SWC8_META2</name>
<organism evidence="1 2">
    <name type="scientific">Methylotuvimicrobium alcaliphilum (strain DSM 19304 / NCIMB 14124 / VKM B-2133 / 20Z)</name>
    <name type="common">Methylomicrobium alcaliphilum</name>
    <dbReference type="NCBI Taxonomy" id="1091494"/>
    <lineage>
        <taxon>Bacteria</taxon>
        <taxon>Pseudomonadati</taxon>
        <taxon>Pseudomonadota</taxon>
        <taxon>Gammaproteobacteria</taxon>
        <taxon>Methylococcales</taxon>
        <taxon>Methylococcaceae</taxon>
        <taxon>Methylotuvimicrobium</taxon>
    </lineage>
</organism>
<dbReference type="PANTHER" id="PTHR30302">
    <property type="entry name" value="HYDROGENASE 1 MATURATION PROTEASE"/>
    <property type="match status" value="1"/>
</dbReference>
<dbReference type="MEROPS" id="A31.004"/>
<dbReference type="InterPro" id="IPR000671">
    <property type="entry name" value="Peptidase_A31"/>
</dbReference>
<reference evidence="2" key="1">
    <citation type="journal article" date="2012" name="J. Bacteriol.">
        <title>Genome sequence of the haloalkaliphilic methanotrophic bacterium Methylomicrobium alcaliphilum 20Z.</title>
        <authorList>
            <person name="Vuilleumier S."/>
            <person name="Khmelenina V.N."/>
            <person name="Bringel F."/>
            <person name="Reshetnikov A.S."/>
            <person name="Lajus A."/>
            <person name="Mangenot S."/>
            <person name="Rouy Z."/>
            <person name="Op den Camp H.J."/>
            <person name="Jetten M.S."/>
            <person name="Dispirito A.A."/>
            <person name="Dunfield P."/>
            <person name="Klotz M.G."/>
            <person name="Semrau J.D."/>
            <person name="Stein L.Y."/>
            <person name="Barbe V."/>
            <person name="Medigue C."/>
            <person name="Trotsenko Y.A."/>
            <person name="Kalyuzhnaya M.G."/>
        </authorList>
    </citation>
    <scope>NUCLEOTIDE SEQUENCE [LARGE SCALE GENOMIC DNA]</scope>
    <source>
        <strain evidence="2">DSM 19304 / NCIMB 14124 / VKM B-2133 / 20Z</strain>
    </source>
</reference>
<dbReference type="HOGENOM" id="CLU_099037_6_0_6"/>
<dbReference type="SUPFAM" id="SSF53163">
    <property type="entry name" value="HybD-like"/>
    <property type="match status" value="1"/>
</dbReference>
<sequence length="168" mass="19215">MMNKTLPILIFGYGNLSRGDDALGPLLLEMIQERIELDSVEILNDFQLQIEHALDLEDRNLVLFIDASVACNGAFDFRELEPAHDKSYTTHAMSPAAVLQVYQTIKHQTPPPCFLLSIQGEQFELGSDLSPKARKNLQRADQYAERLLKRPNVKIWRELAEKAFHHEE</sequence>
<dbReference type="PATRIC" id="fig|271065.3.peg.2533"/>
<dbReference type="GO" id="GO:0008047">
    <property type="term" value="F:enzyme activator activity"/>
    <property type="evidence" value="ECO:0007669"/>
    <property type="project" value="InterPro"/>
</dbReference>
<dbReference type="EMBL" id="FO082060">
    <property type="protein sequence ID" value="CCE24141.1"/>
    <property type="molecule type" value="Genomic_DNA"/>
</dbReference>
<dbReference type="GO" id="GO:0004175">
    <property type="term" value="F:endopeptidase activity"/>
    <property type="evidence" value="ECO:0007669"/>
    <property type="project" value="TreeGrafter"/>
</dbReference>
<keyword evidence="2" id="KW-1185">Reference proteome</keyword>
<dbReference type="InterPro" id="IPR023430">
    <property type="entry name" value="Pept_HybD-like_dom_sf"/>
</dbReference>
<dbReference type="Gene3D" id="3.40.50.1450">
    <property type="entry name" value="HybD-like"/>
    <property type="match status" value="1"/>
</dbReference>
<dbReference type="GO" id="GO:0016485">
    <property type="term" value="P:protein processing"/>
    <property type="evidence" value="ECO:0007669"/>
    <property type="project" value="TreeGrafter"/>
</dbReference>
<dbReference type="AlphaFoldDB" id="G4SWC8"/>
<gene>
    <name evidence="1" type="ordered locus">MEALZ_2461</name>
</gene>